<gene>
    <name evidence="2" type="ORF">SAMN06295987_104317</name>
</gene>
<feature type="region of interest" description="Disordered" evidence="1">
    <location>
        <begin position="1"/>
        <end position="27"/>
    </location>
</feature>
<name>A0A1U6I7K0_9SPHN</name>
<dbReference type="EMBL" id="FVZE01000004">
    <property type="protein sequence ID" value="SLK03975.1"/>
    <property type="molecule type" value="Genomic_DNA"/>
</dbReference>
<dbReference type="Proteomes" id="UP000190989">
    <property type="component" value="Unassembled WGS sequence"/>
</dbReference>
<dbReference type="AlphaFoldDB" id="A0A1U6I7K0"/>
<dbReference type="RefSeq" id="WP_176168066.1">
    <property type="nucleotide sequence ID" value="NZ_FVZE01000004.1"/>
</dbReference>
<feature type="compositionally biased region" description="Polar residues" evidence="1">
    <location>
        <begin position="1"/>
        <end position="10"/>
    </location>
</feature>
<evidence type="ECO:0000256" key="1">
    <source>
        <dbReference type="SAM" id="MobiDB-lite"/>
    </source>
</evidence>
<reference evidence="3" key="1">
    <citation type="submission" date="2017-02" db="EMBL/GenBank/DDBJ databases">
        <authorList>
            <person name="Varghese N."/>
            <person name="Submissions S."/>
        </authorList>
    </citation>
    <scope>NUCLEOTIDE SEQUENCE [LARGE SCALE GENOMIC DNA]</scope>
    <source>
        <strain evidence="3">SM117</strain>
    </source>
</reference>
<evidence type="ECO:0000313" key="3">
    <source>
        <dbReference type="Proteomes" id="UP000190989"/>
    </source>
</evidence>
<evidence type="ECO:0000313" key="2">
    <source>
        <dbReference type="EMBL" id="SLK03975.1"/>
    </source>
</evidence>
<protein>
    <submittedName>
        <fullName evidence="2">Uncharacterized protein</fullName>
    </submittedName>
</protein>
<accession>A0A1U6I7K0</accession>
<sequence>MTSHQQNRLLQASDKAASEIPWGNHNVPTFTLDKQIDRARREMGEERWQQLNKEWQ</sequence>
<dbReference type="STRING" id="428990.SAMN06295987_104317"/>
<organism evidence="2 3">
    <name type="scientific">Novosphingobium mathurense</name>
    <dbReference type="NCBI Taxonomy" id="428990"/>
    <lineage>
        <taxon>Bacteria</taxon>
        <taxon>Pseudomonadati</taxon>
        <taxon>Pseudomonadota</taxon>
        <taxon>Alphaproteobacteria</taxon>
        <taxon>Sphingomonadales</taxon>
        <taxon>Sphingomonadaceae</taxon>
        <taxon>Novosphingobium</taxon>
    </lineage>
</organism>
<keyword evidence="3" id="KW-1185">Reference proteome</keyword>
<proteinExistence type="predicted"/>